<evidence type="ECO:0008006" key="4">
    <source>
        <dbReference type="Google" id="ProtNLM"/>
    </source>
</evidence>
<sequence length="164" mass="16418">MAVSKTRRAFGAAAAFVGVGAAGMLMAAPANAAVTGVEITTPAGYGSVADRYGASCSYAVEVSVNNATPGDPVYYRVLDGEDVVVPGTATSKVPSGNTAGFTFAPEVPGTYTLQAIQSTGTPDWTSSAVKSTEAEVGTGINLDIPLDTGSLNIISPIPVSCIVL</sequence>
<evidence type="ECO:0000313" key="3">
    <source>
        <dbReference type="Proteomes" id="UP001143347"/>
    </source>
</evidence>
<keyword evidence="1" id="KW-0732">Signal</keyword>
<dbReference type="EMBL" id="JAPKFM010000005">
    <property type="protein sequence ID" value="MCX2963995.1"/>
    <property type="molecule type" value="Genomic_DNA"/>
</dbReference>
<dbReference type="AlphaFoldDB" id="A0A9X3D353"/>
<keyword evidence="3" id="KW-1185">Reference proteome</keyword>
<dbReference type="Proteomes" id="UP001143347">
    <property type="component" value="Unassembled WGS sequence"/>
</dbReference>
<evidence type="ECO:0000256" key="1">
    <source>
        <dbReference type="SAM" id="SignalP"/>
    </source>
</evidence>
<gene>
    <name evidence="2" type="ORF">OSB52_07795</name>
</gene>
<reference evidence="2" key="1">
    <citation type="submission" date="2022-10" db="EMBL/GenBank/DDBJ databases">
        <title>WGS of marine actinomycetes from Thailand.</title>
        <authorList>
            <person name="Thawai C."/>
        </authorList>
    </citation>
    <scope>NUCLEOTIDE SEQUENCE</scope>
    <source>
        <strain evidence="2">SW21</strain>
    </source>
</reference>
<protein>
    <recommendedName>
        <fullName evidence="4">Ig-like domain repeat protein</fullName>
    </recommendedName>
</protein>
<evidence type="ECO:0000313" key="2">
    <source>
        <dbReference type="EMBL" id="MCX2963995.1"/>
    </source>
</evidence>
<accession>A0A9X3D353</accession>
<proteinExistence type="predicted"/>
<feature type="signal peptide" evidence="1">
    <location>
        <begin position="1"/>
        <end position="32"/>
    </location>
</feature>
<dbReference type="InterPro" id="IPR006311">
    <property type="entry name" value="TAT_signal"/>
</dbReference>
<name>A0A9X3D353_9ACTN</name>
<dbReference type="RefSeq" id="WP_266061097.1">
    <property type="nucleotide sequence ID" value="NZ_JAPKFM010000005.1"/>
</dbReference>
<dbReference type="PROSITE" id="PS51318">
    <property type="entry name" value="TAT"/>
    <property type="match status" value="1"/>
</dbReference>
<organism evidence="2 3">
    <name type="scientific">Gordonia aquimaris</name>
    <dbReference type="NCBI Taxonomy" id="2984863"/>
    <lineage>
        <taxon>Bacteria</taxon>
        <taxon>Bacillati</taxon>
        <taxon>Actinomycetota</taxon>
        <taxon>Actinomycetes</taxon>
        <taxon>Mycobacteriales</taxon>
        <taxon>Gordoniaceae</taxon>
        <taxon>Gordonia</taxon>
    </lineage>
</organism>
<feature type="chain" id="PRO_5040778777" description="Ig-like domain repeat protein" evidence="1">
    <location>
        <begin position="33"/>
        <end position="164"/>
    </location>
</feature>
<comment type="caution">
    <text evidence="2">The sequence shown here is derived from an EMBL/GenBank/DDBJ whole genome shotgun (WGS) entry which is preliminary data.</text>
</comment>